<dbReference type="InterPro" id="IPR000073">
    <property type="entry name" value="AB_hydrolase_1"/>
</dbReference>
<organism evidence="2 3">
    <name type="scientific">Candidatus Thermochlorobacter aerophilus</name>
    <dbReference type="NCBI Taxonomy" id="1868324"/>
    <lineage>
        <taxon>Bacteria</taxon>
        <taxon>Pseudomonadati</taxon>
        <taxon>Chlorobiota</taxon>
        <taxon>Chlorobiia</taxon>
        <taxon>Chlorobiales</taxon>
        <taxon>Candidatus Thermochlorobacteriaceae</taxon>
        <taxon>Candidatus Thermochlorobacter</taxon>
    </lineage>
</organism>
<dbReference type="Proteomes" id="UP000266389">
    <property type="component" value="Unassembled WGS sequence"/>
</dbReference>
<dbReference type="GO" id="GO:0016787">
    <property type="term" value="F:hydrolase activity"/>
    <property type="evidence" value="ECO:0007669"/>
    <property type="project" value="UniProtKB-KW"/>
</dbReference>
<dbReference type="Pfam" id="PF00561">
    <property type="entry name" value="Abhydrolase_1"/>
    <property type="match status" value="1"/>
</dbReference>
<dbReference type="PANTHER" id="PTHR12277:SF81">
    <property type="entry name" value="PROTEIN ABHD13"/>
    <property type="match status" value="1"/>
</dbReference>
<dbReference type="Gene3D" id="3.40.50.1820">
    <property type="entry name" value="alpha/beta hydrolase"/>
    <property type="match status" value="1"/>
</dbReference>
<keyword evidence="2" id="KW-0378">Hydrolase</keyword>
<name>A0A395M0S1_9BACT</name>
<comment type="caution">
    <text evidence="2">The sequence shown here is derived from an EMBL/GenBank/DDBJ whole genome shotgun (WGS) entry which is preliminary data.</text>
</comment>
<evidence type="ECO:0000259" key="1">
    <source>
        <dbReference type="Pfam" id="PF00561"/>
    </source>
</evidence>
<gene>
    <name evidence="2" type="ORF">D0433_06600</name>
</gene>
<dbReference type="AlphaFoldDB" id="A0A395M0S1"/>
<proteinExistence type="predicted"/>
<evidence type="ECO:0000313" key="2">
    <source>
        <dbReference type="EMBL" id="RFM24291.1"/>
    </source>
</evidence>
<dbReference type="InterPro" id="IPR029058">
    <property type="entry name" value="AB_hydrolase_fold"/>
</dbReference>
<dbReference type="EMBL" id="PHFL01000044">
    <property type="protein sequence ID" value="RFM24291.1"/>
    <property type="molecule type" value="Genomic_DNA"/>
</dbReference>
<sequence>MCMGLLSSLERYFIYAPQKSLITTPAEHGFEYENIKFRADDSTLLHGWFVPKANARATVLLCHGNAGNVSYQIDQIRLFQSLQLSVFTFDYRGYGQSEGKPCEEGLYRDSKAAWRVLTETKRLLPERIVIFGHSLGGCVAAWLGKEVKAGALILQATFTTIRQIAKSIYPYLPLRKIMRSRYDNLSNIAQANSPVLIVHSVDDEIIPFEHGKRLFEAAKEPKEFLQICYGHDEAGRSPNYLAGLKAFLDKYLPPSPATESEDIAPA</sequence>
<dbReference type="SUPFAM" id="SSF53474">
    <property type="entry name" value="alpha/beta-Hydrolases"/>
    <property type="match status" value="1"/>
</dbReference>
<protein>
    <submittedName>
        <fullName evidence="2">Alpha/beta hydrolase</fullName>
    </submittedName>
</protein>
<feature type="domain" description="AB hydrolase-1" evidence="1">
    <location>
        <begin position="58"/>
        <end position="145"/>
    </location>
</feature>
<accession>A0A395M0S1</accession>
<dbReference type="PANTHER" id="PTHR12277">
    <property type="entry name" value="ALPHA/BETA HYDROLASE DOMAIN-CONTAINING PROTEIN"/>
    <property type="match status" value="1"/>
</dbReference>
<evidence type="ECO:0000313" key="3">
    <source>
        <dbReference type="Proteomes" id="UP000266389"/>
    </source>
</evidence>
<reference evidence="2 3" key="1">
    <citation type="journal article" date="2011" name="ISME J.">
        <title>Community ecology of hot spring cyanobacterial mats: predominant populations and their functional potential.</title>
        <authorList>
            <person name="Klatt C.G."/>
            <person name="Wood J.M."/>
            <person name="Rusch D.B."/>
            <person name="Bateson M.M."/>
            <person name="Hamamura N."/>
            <person name="Heidelberg J.F."/>
            <person name="Grossman A.R."/>
            <person name="Bhaya D."/>
            <person name="Cohan F.M."/>
            <person name="Kuhl M."/>
            <person name="Bryant D.A."/>
            <person name="Ward D.M."/>
        </authorList>
    </citation>
    <scope>NUCLEOTIDE SEQUENCE [LARGE SCALE GENOMIC DNA]</scope>
    <source>
        <strain evidence="2">OS</strain>
    </source>
</reference>